<feature type="region of interest" description="Disordered" evidence="1">
    <location>
        <begin position="306"/>
        <end position="346"/>
    </location>
</feature>
<feature type="compositionally biased region" description="Polar residues" evidence="1">
    <location>
        <begin position="336"/>
        <end position="345"/>
    </location>
</feature>
<name>A0A9W8GPV9_9FUNG</name>
<feature type="compositionally biased region" description="Polar residues" evidence="1">
    <location>
        <begin position="448"/>
        <end position="460"/>
    </location>
</feature>
<feature type="compositionally biased region" description="Polar residues" evidence="1">
    <location>
        <begin position="308"/>
        <end position="317"/>
    </location>
</feature>
<feature type="compositionally biased region" description="Polar residues" evidence="1">
    <location>
        <begin position="88"/>
        <end position="114"/>
    </location>
</feature>
<feature type="compositionally biased region" description="Basic and acidic residues" evidence="1">
    <location>
        <begin position="475"/>
        <end position="492"/>
    </location>
</feature>
<feature type="region of interest" description="Disordered" evidence="1">
    <location>
        <begin position="219"/>
        <end position="291"/>
    </location>
</feature>
<reference evidence="2" key="1">
    <citation type="submission" date="2022-07" db="EMBL/GenBank/DDBJ databases">
        <title>Phylogenomic reconstructions and comparative analyses of Kickxellomycotina fungi.</title>
        <authorList>
            <person name="Reynolds N.K."/>
            <person name="Stajich J.E."/>
            <person name="Barry K."/>
            <person name="Grigoriev I.V."/>
            <person name="Crous P."/>
            <person name="Smith M.E."/>
        </authorList>
    </citation>
    <scope>NUCLEOTIDE SEQUENCE</scope>
    <source>
        <strain evidence="2">CBS 109367</strain>
    </source>
</reference>
<evidence type="ECO:0000256" key="1">
    <source>
        <dbReference type="SAM" id="MobiDB-lite"/>
    </source>
</evidence>
<feature type="compositionally biased region" description="Low complexity" evidence="1">
    <location>
        <begin position="53"/>
        <end position="83"/>
    </location>
</feature>
<dbReference type="EMBL" id="JANBTX010000024">
    <property type="protein sequence ID" value="KAJ2689490.1"/>
    <property type="molecule type" value="Genomic_DNA"/>
</dbReference>
<gene>
    <name evidence="2" type="ORF">IWW39_001402</name>
</gene>
<dbReference type="Proteomes" id="UP001151516">
    <property type="component" value="Unassembled WGS sequence"/>
</dbReference>
<sequence>MLGIDHTTPTTATKEPKAGYRQSWSSDEPISSSTSASSKESKSLWSKLRKQASRLNSSSPSSRLGAFATTAAASSQTSISYASRPRTAPSSPHSIVPSTLSSATATPPMRSTPNIAPEPASRTWSSAIPSPRPQSSKRSPVAAANSVIDGSRASADLFRSSGSAPNKPPAHSYSMDLPRTTTLPLARAHQGAAPEASVAKPDATRGMPRLRRLMLLPHSHSTGTRRPASRDNSADQPASALERIVEDDEVPHPASAPALSRPRADSGAIPPSRLPQPSHARAPAMPTSFNSDSMLQVYKHIDRKRFSENSGETTASLDTLAADSPSTEHYRPTVRTPATRSSSVRTPVAQAIVPRPLPRLSFSMGQRPTAIYENDSTMLPSPTRENPPKLVPMVHSQVSNADMLLEPTVYRNTFFNARPIIEHQQIEASLITRRPSTSHRLSTTSRSLYKSASDDTLNNGSSSKRESSSSSTKVRFSDHSDVIPDRTTDDKPLAALPPPVLPQAQQKPVFVSPPVLKTASELSPALNFSRRRLRRPSEVSAPLPTAASMSAPVLEIDILRRTIRSLQARNDLLSELVELDPLHAISEDTRLHVRTLELENIWLRKELERLHSPAATKRFL</sequence>
<evidence type="ECO:0000313" key="3">
    <source>
        <dbReference type="Proteomes" id="UP001151516"/>
    </source>
</evidence>
<feature type="compositionally biased region" description="Low complexity" evidence="1">
    <location>
        <begin position="23"/>
        <end position="46"/>
    </location>
</feature>
<feature type="region of interest" description="Disordered" evidence="1">
    <location>
        <begin position="1"/>
        <end position="206"/>
    </location>
</feature>
<keyword evidence="3" id="KW-1185">Reference proteome</keyword>
<dbReference type="OrthoDB" id="5552175at2759"/>
<dbReference type="AlphaFoldDB" id="A0A9W8GPV9"/>
<evidence type="ECO:0000313" key="2">
    <source>
        <dbReference type="EMBL" id="KAJ2689490.1"/>
    </source>
</evidence>
<proteinExistence type="predicted"/>
<comment type="caution">
    <text evidence="2">The sequence shown here is derived from an EMBL/GenBank/DDBJ whole genome shotgun (WGS) entry which is preliminary data.</text>
</comment>
<feature type="region of interest" description="Disordered" evidence="1">
    <location>
        <begin position="431"/>
        <end position="506"/>
    </location>
</feature>
<organism evidence="2 3">
    <name type="scientific">Coemansia spiralis</name>
    <dbReference type="NCBI Taxonomy" id="417178"/>
    <lineage>
        <taxon>Eukaryota</taxon>
        <taxon>Fungi</taxon>
        <taxon>Fungi incertae sedis</taxon>
        <taxon>Zoopagomycota</taxon>
        <taxon>Kickxellomycotina</taxon>
        <taxon>Kickxellomycetes</taxon>
        <taxon>Kickxellales</taxon>
        <taxon>Kickxellaceae</taxon>
        <taxon>Coemansia</taxon>
    </lineage>
</organism>
<protein>
    <submittedName>
        <fullName evidence="2">Uncharacterized protein</fullName>
    </submittedName>
</protein>
<feature type="compositionally biased region" description="Low complexity" evidence="1">
    <location>
        <begin position="252"/>
        <end position="261"/>
    </location>
</feature>
<accession>A0A9W8GPV9</accession>
<feature type="compositionally biased region" description="Low complexity" evidence="1">
    <location>
        <begin position="432"/>
        <end position="447"/>
    </location>
</feature>